<accession>A0A067KJD3</accession>
<dbReference type="AlphaFoldDB" id="A0A067KJD3"/>
<reference evidence="1 2" key="1">
    <citation type="journal article" date="2014" name="PLoS ONE">
        <title>Global Analysis of Gene Expression Profiles in Physic Nut (Jatropha curcas L.) Seedlings Exposed to Salt Stress.</title>
        <authorList>
            <person name="Zhang L."/>
            <person name="Zhang C."/>
            <person name="Wu P."/>
            <person name="Chen Y."/>
            <person name="Li M."/>
            <person name="Jiang H."/>
            <person name="Wu G."/>
        </authorList>
    </citation>
    <scope>NUCLEOTIDE SEQUENCE [LARGE SCALE GENOMIC DNA]</scope>
    <source>
        <strain evidence="2">cv. GZQX0401</strain>
        <tissue evidence="1">Young leaves</tissue>
    </source>
</reference>
<gene>
    <name evidence="1" type="ORF">JCGZ_09756</name>
</gene>
<organism evidence="1 2">
    <name type="scientific">Jatropha curcas</name>
    <name type="common">Barbados nut</name>
    <dbReference type="NCBI Taxonomy" id="180498"/>
    <lineage>
        <taxon>Eukaryota</taxon>
        <taxon>Viridiplantae</taxon>
        <taxon>Streptophyta</taxon>
        <taxon>Embryophyta</taxon>
        <taxon>Tracheophyta</taxon>
        <taxon>Spermatophyta</taxon>
        <taxon>Magnoliopsida</taxon>
        <taxon>eudicotyledons</taxon>
        <taxon>Gunneridae</taxon>
        <taxon>Pentapetalae</taxon>
        <taxon>rosids</taxon>
        <taxon>fabids</taxon>
        <taxon>Malpighiales</taxon>
        <taxon>Euphorbiaceae</taxon>
        <taxon>Crotonoideae</taxon>
        <taxon>Jatropheae</taxon>
        <taxon>Jatropha</taxon>
    </lineage>
</organism>
<dbReference type="EMBL" id="KK914441">
    <property type="protein sequence ID" value="KDP36336.1"/>
    <property type="molecule type" value="Genomic_DNA"/>
</dbReference>
<sequence length="79" mass="8767">MTSLGHSSDEDFLGSLGISLDIDLTADVDTHASVTGIYAQVPNGLVSQMMELMLGMQQELSASWALRAFDDQRRRRPRR</sequence>
<proteinExistence type="predicted"/>
<dbReference type="Proteomes" id="UP000027138">
    <property type="component" value="Unassembled WGS sequence"/>
</dbReference>
<name>A0A067KJD3_JATCU</name>
<protein>
    <submittedName>
        <fullName evidence="1">Uncharacterized protein</fullName>
    </submittedName>
</protein>
<keyword evidence="2" id="KW-1185">Reference proteome</keyword>
<evidence type="ECO:0000313" key="1">
    <source>
        <dbReference type="EMBL" id="KDP36336.1"/>
    </source>
</evidence>
<evidence type="ECO:0000313" key="2">
    <source>
        <dbReference type="Proteomes" id="UP000027138"/>
    </source>
</evidence>